<dbReference type="PANTHER" id="PTHR43179">
    <property type="entry name" value="RHAMNOSYLTRANSFERASE WBBL"/>
    <property type="match status" value="1"/>
</dbReference>
<organism evidence="5 6">
    <name type="scientific">Litoreibacter roseus</name>
    <dbReference type="NCBI Taxonomy" id="2601869"/>
    <lineage>
        <taxon>Bacteria</taxon>
        <taxon>Pseudomonadati</taxon>
        <taxon>Pseudomonadota</taxon>
        <taxon>Alphaproteobacteria</taxon>
        <taxon>Rhodobacterales</taxon>
        <taxon>Roseobacteraceae</taxon>
        <taxon>Litoreibacter</taxon>
    </lineage>
</organism>
<keyword evidence="6" id="KW-1185">Reference proteome</keyword>
<dbReference type="Pfam" id="PF00535">
    <property type="entry name" value="Glycos_transf_2"/>
    <property type="match status" value="1"/>
</dbReference>
<gene>
    <name evidence="5" type="ORF">KIN_01640</name>
</gene>
<evidence type="ECO:0000256" key="2">
    <source>
        <dbReference type="ARBA" id="ARBA00022676"/>
    </source>
</evidence>
<keyword evidence="2" id="KW-0328">Glycosyltransferase</keyword>
<dbReference type="CDD" id="cd00761">
    <property type="entry name" value="Glyco_tranf_GTA_type"/>
    <property type="match status" value="1"/>
</dbReference>
<evidence type="ECO:0000256" key="3">
    <source>
        <dbReference type="ARBA" id="ARBA00022679"/>
    </source>
</evidence>
<evidence type="ECO:0000259" key="4">
    <source>
        <dbReference type="Pfam" id="PF00535"/>
    </source>
</evidence>
<protein>
    <submittedName>
        <fullName evidence="5">Glycosyl transferase</fullName>
    </submittedName>
</protein>
<keyword evidence="3 5" id="KW-0808">Transferase</keyword>
<dbReference type="AlphaFoldDB" id="A0A6N6JB47"/>
<comment type="caution">
    <text evidence="5">The sequence shown here is derived from an EMBL/GenBank/DDBJ whole genome shotgun (WGS) entry which is preliminary data.</text>
</comment>
<dbReference type="OrthoDB" id="153025at2"/>
<accession>A0A6N6JB47</accession>
<dbReference type="GO" id="GO:0016757">
    <property type="term" value="F:glycosyltransferase activity"/>
    <property type="evidence" value="ECO:0007669"/>
    <property type="project" value="UniProtKB-KW"/>
</dbReference>
<dbReference type="InterPro" id="IPR001173">
    <property type="entry name" value="Glyco_trans_2-like"/>
</dbReference>
<sequence>MPAKLNLIRQLFADERYTGAMQLSVIVPTYNRPETLRSCVDALQKQTGCTLEIVIVDDGSDQPVDHLPDGPHDLTLLRQENAGPAAARNRGAAAAKGDLLLFTDDDCRPQPGWAAAFEKAAKDAPAPTLFGGQTINAIANDIYARTSQEMNDFLSAQSGNAEPFFASNNIAMPAKQFSEIGGFDTSYRRAAGEDRALCRSWADAGFGFSYVEEAVLHHHHAFTFRKFWRQHRNYGYGAAGFHQSGPKGAFRPLSRLGFYWGLVTAPLHEEVRPAGFARAGLVGVAQLATIWGFIEARREG</sequence>
<dbReference type="RefSeq" id="WP_159804072.1">
    <property type="nucleotide sequence ID" value="NZ_BLJE01000001.1"/>
</dbReference>
<evidence type="ECO:0000313" key="5">
    <source>
        <dbReference type="EMBL" id="GFE63090.1"/>
    </source>
</evidence>
<feature type="domain" description="Glycosyltransferase 2-like" evidence="4">
    <location>
        <begin position="24"/>
        <end position="149"/>
    </location>
</feature>
<comment type="similarity">
    <text evidence="1">Belongs to the glycosyltransferase 2 family.</text>
</comment>
<reference evidence="5 6" key="1">
    <citation type="submission" date="2019-12" db="EMBL/GenBank/DDBJ databases">
        <title>Litoreibacter badius sp. nov., a novel bacteriochlorophyll a-containing bacterium in the genus Litoreibacter.</title>
        <authorList>
            <person name="Kanamuro M."/>
            <person name="Takabe Y."/>
            <person name="Mori K."/>
            <person name="Takaichi S."/>
            <person name="Hanada S."/>
        </authorList>
    </citation>
    <scope>NUCLEOTIDE SEQUENCE [LARGE SCALE GENOMIC DNA]</scope>
    <source>
        <strain evidence="5 6">K6</strain>
    </source>
</reference>
<dbReference type="InterPro" id="IPR029044">
    <property type="entry name" value="Nucleotide-diphossugar_trans"/>
</dbReference>
<evidence type="ECO:0000313" key="6">
    <source>
        <dbReference type="Proteomes" id="UP000436822"/>
    </source>
</evidence>
<name>A0A6N6JB47_9RHOB</name>
<dbReference type="SUPFAM" id="SSF53448">
    <property type="entry name" value="Nucleotide-diphospho-sugar transferases"/>
    <property type="match status" value="1"/>
</dbReference>
<dbReference type="PANTHER" id="PTHR43179:SF12">
    <property type="entry name" value="GALACTOFURANOSYLTRANSFERASE GLFT2"/>
    <property type="match status" value="1"/>
</dbReference>
<evidence type="ECO:0000256" key="1">
    <source>
        <dbReference type="ARBA" id="ARBA00006739"/>
    </source>
</evidence>
<dbReference type="Proteomes" id="UP000436822">
    <property type="component" value="Unassembled WGS sequence"/>
</dbReference>
<proteinExistence type="inferred from homology"/>
<dbReference type="Gene3D" id="3.90.550.10">
    <property type="entry name" value="Spore Coat Polysaccharide Biosynthesis Protein SpsA, Chain A"/>
    <property type="match status" value="1"/>
</dbReference>
<dbReference type="EMBL" id="BLJE01000001">
    <property type="protein sequence ID" value="GFE63090.1"/>
    <property type="molecule type" value="Genomic_DNA"/>
</dbReference>